<dbReference type="InterPro" id="IPR000944">
    <property type="entry name" value="Tscrpt_reg_Rrf2"/>
</dbReference>
<evidence type="ECO:0000313" key="2">
    <source>
        <dbReference type="EMBL" id="MBK1725519.1"/>
    </source>
</evidence>
<proteinExistence type="predicted"/>
<organism evidence="2 3">
    <name type="scientific">Halorhodospira neutriphila</name>
    <dbReference type="NCBI Taxonomy" id="168379"/>
    <lineage>
        <taxon>Bacteria</taxon>
        <taxon>Pseudomonadati</taxon>
        <taxon>Pseudomonadota</taxon>
        <taxon>Gammaproteobacteria</taxon>
        <taxon>Chromatiales</taxon>
        <taxon>Ectothiorhodospiraceae</taxon>
        <taxon>Halorhodospira</taxon>
    </lineage>
</organism>
<dbReference type="Proteomes" id="UP000738126">
    <property type="component" value="Unassembled WGS sequence"/>
</dbReference>
<dbReference type="EMBL" id="NRSH01000002">
    <property type="protein sequence ID" value="MBK1725519.1"/>
    <property type="molecule type" value="Genomic_DNA"/>
</dbReference>
<dbReference type="SUPFAM" id="SSF46785">
    <property type="entry name" value="Winged helix' DNA-binding domain"/>
    <property type="match status" value="1"/>
</dbReference>
<gene>
    <name evidence="2" type="ORF">CKO13_00440</name>
</gene>
<dbReference type="Gene3D" id="1.10.10.10">
    <property type="entry name" value="Winged helix-like DNA-binding domain superfamily/Winged helix DNA-binding domain"/>
    <property type="match status" value="1"/>
</dbReference>
<dbReference type="InterPro" id="IPR030489">
    <property type="entry name" value="TR_Rrf2-type_CS"/>
</dbReference>
<reference evidence="2 3" key="1">
    <citation type="journal article" date="2020" name="Microorganisms">
        <title>Osmotic Adaptation and Compatible Solute Biosynthesis of Phototrophic Bacteria as Revealed from Genome Analyses.</title>
        <authorList>
            <person name="Imhoff J.F."/>
            <person name="Rahn T."/>
            <person name="Kunzel S."/>
            <person name="Keller A."/>
            <person name="Neulinger S.C."/>
        </authorList>
    </citation>
    <scope>NUCLEOTIDE SEQUENCE [LARGE SCALE GENOMIC DNA]</scope>
    <source>
        <strain evidence="2 3">DSM 15116</strain>
    </source>
</reference>
<evidence type="ECO:0000256" key="1">
    <source>
        <dbReference type="ARBA" id="ARBA00023125"/>
    </source>
</evidence>
<accession>A0ABS1E3V1</accession>
<dbReference type="InterPro" id="IPR036390">
    <property type="entry name" value="WH_DNA-bd_sf"/>
</dbReference>
<comment type="caution">
    <text evidence="2">The sequence shown here is derived from an EMBL/GenBank/DDBJ whole genome shotgun (WGS) entry which is preliminary data.</text>
</comment>
<dbReference type="PROSITE" id="PS51197">
    <property type="entry name" value="HTH_RRF2_2"/>
    <property type="match status" value="1"/>
</dbReference>
<dbReference type="PANTHER" id="PTHR33221:SF4">
    <property type="entry name" value="HTH-TYPE TRANSCRIPTIONAL REPRESSOR NSRR"/>
    <property type="match status" value="1"/>
</dbReference>
<dbReference type="InterPro" id="IPR036388">
    <property type="entry name" value="WH-like_DNA-bd_sf"/>
</dbReference>
<sequence length="156" mass="17344">MRLTRHSDYALRVLLYLGAAEEGLVTIGAIAQRFGISRNHLMKVVNRLAAYGYVETLRGKRGGIHLAVAPEEIRIGALLRRTEEDFSLAECFNPRGQRCRIEGTCAVRALLGEALDAFFEVLDRYTLDDLLQNRHDLAADLALTERPPCRSSGSST</sequence>
<dbReference type="NCBIfam" id="TIGR00738">
    <property type="entry name" value="rrf2_super"/>
    <property type="match status" value="1"/>
</dbReference>
<name>A0ABS1E3V1_9GAMM</name>
<dbReference type="PANTHER" id="PTHR33221">
    <property type="entry name" value="WINGED HELIX-TURN-HELIX TRANSCRIPTIONAL REGULATOR, RRF2 FAMILY"/>
    <property type="match status" value="1"/>
</dbReference>
<keyword evidence="1" id="KW-0238">DNA-binding</keyword>
<keyword evidence="3" id="KW-1185">Reference proteome</keyword>
<protein>
    <submittedName>
        <fullName evidence="2">Rrf2 family transcriptional regulator</fullName>
    </submittedName>
</protein>
<evidence type="ECO:0000313" key="3">
    <source>
        <dbReference type="Proteomes" id="UP000738126"/>
    </source>
</evidence>
<dbReference type="Pfam" id="PF02082">
    <property type="entry name" value="Rrf2"/>
    <property type="match status" value="1"/>
</dbReference>
<dbReference type="RefSeq" id="WP_200255729.1">
    <property type="nucleotide sequence ID" value="NZ_NRSH01000002.1"/>
</dbReference>
<dbReference type="PROSITE" id="PS01332">
    <property type="entry name" value="HTH_RRF2_1"/>
    <property type="match status" value="1"/>
</dbReference>